<feature type="compositionally biased region" description="Low complexity" evidence="1">
    <location>
        <begin position="13"/>
        <end position="31"/>
    </location>
</feature>
<feature type="region of interest" description="Disordered" evidence="1">
    <location>
        <begin position="1"/>
        <end position="33"/>
    </location>
</feature>
<dbReference type="Proteomes" id="UP001565368">
    <property type="component" value="Unassembled WGS sequence"/>
</dbReference>
<comment type="caution">
    <text evidence="2">The sequence shown here is derived from an EMBL/GenBank/DDBJ whole genome shotgun (WGS) entry which is preliminary data.</text>
</comment>
<reference evidence="2 3" key="1">
    <citation type="submission" date="2023-08" db="EMBL/GenBank/DDBJ databases">
        <title>Annotated Genome Sequence of Vanrija albida AlHP1.</title>
        <authorList>
            <person name="Herzog R."/>
        </authorList>
    </citation>
    <scope>NUCLEOTIDE SEQUENCE [LARGE SCALE GENOMIC DNA]</scope>
    <source>
        <strain evidence="2 3">AlHP1</strain>
    </source>
</reference>
<dbReference type="GeneID" id="95982202"/>
<sequence length="166" mass="17569">MERTLPQYEARRGSASSGSSTAPGASSLAPPRRTSTISIGTVMSARAALDLLASSRAHQDQHYAAAVLRSYVGFKVDRGKTKGYVSFKLAMLEYQLPAQFADLALGVRREYGLGFAGSARVDALSEQLASLAPVVRVPTATDDPPPPYVGEAPAYEARWVPPGVAC</sequence>
<evidence type="ECO:0000256" key="1">
    <source>
        <dbReference type="SAM" id="MobiDB-lite"/>
    </source>
</evidence>
<proteinExistence type="predicted"/>
<protein>
    <submittedName>
        <fullName evidence="2">Uncharacterized protein</fullName>
    </submittedName>
</protein>
<name>A0ABR3QFA5_9TREE</name>
<keyword evidence="3" id="KW-1185">Reference proteome</keyword>
<evidence type="ECO:0000313" key="3">
    <source>
        <dbReference type="Proteomes" id="UP001565368"/>
    </source>
</evidence>
<dbReference type="RefSeq" id="XP_069213340.1">
    <property type="nucleotide sequence ID" value="XM_069349796.1"/>
</dbReference>
<evidence type="ECO:0000313" key="2">
    <source>
        <dbReference type="EMBL" id="KAL1413396.1"/>
    </source>
</evidence>
<accession>A0ABR3QFA5</accession>
<organism evidence="2 3">
    <name type="scientific">Vanrija albida</name>
    <dbReference type="NCBI Taxonomy" id="181172"/>
    <lineage>
        <taxon>Eukaryota</taxon>
        <taxon>Fungi</taxon>
        <taxon>Dikarya</taxon>
        <taxon>Basidiomycota</taxon>
        <taxon>Agaricomycotina</taxon>
        <taxon>Tremellomycetes</taxon>
        <taxon>Trichosporonales</taxon>
        <taxon>Trichosporonaceae</taxon>
        <taxon>Vanrija</taxon>
    </lineage>
</organism>
<dbReference type="EMBL" id="JBBXJM010000001">
    <property type="protein sequence ID" value="KAL1413396.1"/>
    <property type="molecule type" value="Genomic_DNA"/>
</dbReference>
<gene>
    <name evidence="2" type="ORF">Q8F55_001159</name>
</gene>